<name>A0A3S4DJ33_9MICO</name>
<evidence type="ECO:0000313" key="3">
    <source>
        <dbReference type="Proteomes" id="UP000288547"/>
    </source>
</evidence>
<evidence type="ECO:0000256" key="1">
    <source>
        <dbReference type="SAM" id="Phobius"/>
    </source>
</evidence>
<sequence>MVAQLLRLRLQSSLGALRRTPMQMLGLLIGIGLGIAIVWAIGLGLFALRFVEAGNARDLIVVAGSFVVLGFATVPLLFRLEDPMDPRAFALFGLPPRPLARGLAIAALLGVPAIVMAVLSLATVVTWSRGPLPILFAIVSALLAVATCVLLGRISIAVGSVFLSHRRTREFTGMLWLLVIVLVIPALALLASMDWGNAGFTVFGRAASVVSWTPFGAVWSAPGDAATGSLGAATVKLLIAVATVALLWRGWEALVARLVVSPVREAPTKSFGGLGWFDALPGGPVGVIAARSLTYWSRDSRYLAPLLVIPVVPFLMIAPLLVAGVPAQPLALLPLPVMCLFLGWSLHNELALDSSAVWLHVASGVRGWADRLGRTVPILLIGTVLVAAGSALTAVVYGDWRAFPSIVGVSSALLLVGVGVSSLVSARLPYAAVLPGDSPFQQPQTSGSSAVVSQSVSLLATIALTVPTFWFAARGLVESPSWHLVALFVGLGSGLLVLIVGILAGGRVFDRRGPEIIGFATSV</sequence>
<feature type="transmembrane region" description="Helical" evidence="1">
    <location>
        <begin position="484"/>
        <end position="504"/>
    </location>
</feature>
<keyword evidence="1" id="KW-0472">Membrane</keyword>
<gene>
    <name evidence="2" type="ORF">ELQ90_13275</name>
</gene>
<dbReference type="Proteomes" id="UP000288547">
    <property type="component" value="Unassembled WGS sequence"/>
</dbReference>
<feature type="transmembrane region" description="Helical" evidence="1">
    <location>
        <begin position="233"/>
        <end position="251"/>
    </location>
</feature>
<dbReference type="OrthoDB" id="3261041at2"/>
<feature type="transmembrane region" description="Helical" evidence="1">
    <location>
        <begin position="403"/>
        <end position="430"/>
    </location>
</feature>
<feature type="transmembrane region" description="Helical" evidence="1">
    <location>
        <begin position="376"/>
        <end position="397"/>
    </location>
</feature>
<protein>
    <submittedName>
        <fullName evidence="2">Uncharacterized protein</fullName>
    </submittedName>
</protein>
<reference evidence="2 3" key="1">
    <citation type="submission" date="2018-12" db="EMBL/GenBank/DDBJ databases">
        <authorList>
            <person name="Li F."/>
        </authorList>
    </citation>
    <scope>NUCLEOTIDE SEQUENCE [LARGE SCALE GENOMIC DNA]</scope>
    <source>
        <strain evidence="2 3">11W25H-1</strain>
    </source>
</reference>
<feature type="transmembrane region" description="Helical" evidence="1">
    <location>
        <begin position="134"/>
        <end position="163"/>
    </location>
</feature>
<dbReference type="RefSeq" id="WP_128495759.1">
    <property type="nucleotide sequence ID" value="NZ_RZNB01000005.1"/>
</dbReference>
<feature type="transmembrane region" description="Helical" evidence="1">
    <location>
        <begin position="25"/>
        <end position="47"/>
    </location>
</feature>
<proteinExistence type="predicted"/>
<feature type="transmembrane region" description="Helical" evidence="1">
    <location>
        <begin position="59"/>
        <end position="78"/>
    </location>
</feature>
<feature type="transmembrane region" description="Helical" evidence="1">
    <location>
        <begin position="175"/>
        <end position="196"/>
    </location>
</feature>
<feature type="transmembrane region" description="Helical" evidence="1">
    <location>
        <begin position="99"/>
        <end position="122"/>
    </location>
</feature>
<dbReference type="AlphaFoldDB" id="A0A3S4DJ33"/>
<organism evidence="2 3">
    <name type="scientific">Labedella phragmitis</name>
    <dbReference type="NCBI Taxonomy" id="2498849"/>
    <lineage>
        <taxon>Bacteria</taxon>
        <taxon>Bacillati</taxon>
        <taxon>Actinomycetota</taxon>
        <taxon>Actinomycetes</taxon>
        <taxon>Micrococcales</taxon>
        <taxon>Microbacteriaceae</taxon>
        <taxon>Labedella</taxon>
    </lineage>
</organism>
<dbReference type="EMBL" id="RZNB01000005">
    <property type="protein sequence ID" value="RWZ49712.1"/>
    <property type="molecule type" value="Genomic_DNA"/>
</dbReference>
<feature type="transmembrane region" description="Helical" evidence="1">
    <location>
        <begin position="302"/>
        <end position="321"/>
    </location>
</feature>
<evidence type="ECO:0000313" key="2">
    <source>
        <dbReference type="EMBL" id="RWZ49712.1"/>
    </source>
</evidence>
<keyword evidence="1" id="KW-0812">Transmembrane</keyword>
<accession>A0A3S4DJ33</accession>
<keyword evidence="1" id="KW-1133">Transmembrane helix</keyword>
<comment type="caution">
    <text evidence="2">The sequence shown here is derived from an EMBL/GenBank/DDBJ whole genome shotgun (WGS) entry which is preliminary data.</text>
</comment>
<keyword evidence="3" id="KW-1185">Reference proteome</keyword>
<feature type="transmembrane region" description="Helical" evidence="1">
    <location>
        <begin position="202"/>
        <end position="221"/>
    </location>
</feature>
<feature type="transmembrane region" description="Helical" evidence="1">
    <location>
        <begin position="451"/>
        <end position="472"/>
    </location>
</feature>